<dbReference type="InterPro" id="IPR010800">
    <property type="entry name" value="GRP"/>
</dbReference>
<accession>A0ABD2RCB0</accession>
<dbReference type="PANTHER" id="PTHR37389:SF28">
    <property type="entry name" value="GLYCINE-RICH PROTEIN"/>
    <property type="match status" value="1"/>
</dbReference>
<name>A0ABD2RCB0_9SOLN</name>
<evidence type="ECO:0000313" key="4">
    <source>
        <dbReference type="Proteomes" id="UP001627284"/>
    </source>
</evidence>
<feature type="signal peptide" evidence="2">
    <location>
        <begin position="1"/>
        <end position="25"/>
    </location>
</feature>
<feature type="region of interest" description="Disordered" evidence="1">
    <location>
        <begin position="30"/>
        <end position="110"/>
    </location>
</feature>
<dbReference type="Proteomes" id="UP001627284">
    <property type="component" value="Unassembled WGS sequence"/>
</dbReference>
<dbReference type="EMBL" id="JBJKTR010000021">
    <property type="protein sequence ID" value="KAL3329415.1"/>
    <property type="molecule type" value="Genomic_DNA"/>
</dbReference>
<evidence type="ECO:0000313" key="3">
    <source>
        <dbReference type="EMBL" id="KAL3329415.1"/>
    </source>
</evidence>
<evidence type="ECO:0000256" key="2">
    <source>
        <dbReference type="SAM" id="SignalP"/>
    </source>
</evidence>
<feature type="compositionally biased region" description="Gly residues" evidence="1">
    <location>
        <begin position="50"/>
        <end position="100"/>
    </location>
</feature>
<organism evidence="3 4">
    <name type="scientific">Solanum stoloniferum</name>
    <dbReference type="NCBI Taxonomy" id="62892"/>
    <lineage>
        <taxon>Eukaryota</taxon>
        <taxon>Viridiplantae</taxon>
        <taxon>Streptophyta</taxon>
        <taxon>Embryophyta</taxon>
        <taxon>Tracheophyta</taxon>
        <taxon>Spermatophyta</taxon>
        <taxon>Magnoliopsida</taxon>
        <taxon>eudicotyledons</taxon>
        <taxon>Gunneridae</taxon>
        <taxon>Pentapetalae</taxon>
        <taxon>asterids</taxon>
        <taxon>lamiids</taxon>
        <taxon>Solanales</taxon>
        <taxon>Solanaceae</taxon>
        <taxon>Solanoideae</taxon>
        <taxon>Solaneae</taxon>
        <taxon>Solanum</taxon>
    </lineage>
</organism>
<keyword evidence="2" id="KW-0732">Signal</keyword>
<protein>
    <recommendedName>
        <fullName evidence="5">Glycine-rich protein</fullName>
    </recommendedName>
</protein>
<evidence type="ECO:0008006" key="5">
    <source>
        <dbReference type="Google" id="ProtNLM"/>
    </source>
</evidence>
<feature type="chain" id="PRO_5044845614" description="Glycine-rich protein" evidence="2">
    <location>
        <begin position="26"/>
        <end position="134"/>
    </location>
</feature>
<dbReference type="Pfam" id="PF07172">
    <property type="entry name" value="GRP"/>
    <property type="match status" value="1"/>
</dbReference>
<dbReference type="AlphaFoldDB" id="A0ABD2RCB0"/>
<sequence length="134" mass="13621">MGSKTFMFLGLFLAIYVMISSEVVAKELSETSEEKSKKSNYKNVVHEDQFGGGYPGGGGGYPGGGGGGYPGGGRGGGGGYPGGGRGRGGYPGGGRGGYPGGRRRGGGYPDGRRPIGYCRTGCCNGSNYLCYRCC</sequence>
<dbReference type="PANTHER" id="PTHR37389">
    <property type="entry name" value="NODULIN-24"/>
    <property type="match status" value="1"/>
</dbReference>
<reference evidence="3 4" key="1">
    <citation type="submission" date="2024-05" db="EMBL/GenBank/DDBJ databases">
        <title>De novo assembly of an allotetraploid wild potato.</title>
        <authorList>
            <person name="Hosaka A.J."/>
        </authorList>
    </citation>
    <scope>NUCLEOTIDE SEQUENCE [LARGE SCALE GENOMIC DNA]</scope>
    <source>
        <tissue evidence="3">Young leaves</tissue>
    </source>
</reference>
<keyword evidence="4" id="KW-1185">Reference proteome</keyword>
<comment type="caution">
    <text evidence="3">The sequence shown here is derived from an EMBL/GenBank/DDBJ whole genome shotgun (WGS) entry which is preliminary data.</text>
</comment>
<proteinExistence type="predicted"/>
<evidence type="ECO:0000256" key="1">
    <source>
        <dbReference type="SAM" id="MobiDB-lite"/>
    </source>
</evidence>
<gene>
    <name evidence="3" type="ORF">AABB24_036483</name>
</gene>